<feature type="coiled-coil region" evidence="1">
    <location>
        <begin position="147"/>
        <end position="188"/>
    </location>
</feature>
<gene>
    <name evidence="3" type="ORF">SK803_17505</name>
</gene>
<keyword evidence="2" id="KW-0472">Membrane</keyword>
<evidence type="ECO:0000256" key="1">
    <source>
        <dbReference type="SAM" id="Coils"/>
    </source>
</evidence>
<keyword evidence="2" id="KW-0812">Transmembrane</keyword>
<dbReference type="EMBL" id="JAXAVW010000013">
    <property type="protein sequence ID" value="MDX8032025.1"/>
    <property type="molecule type" value="Genomic_DNA"/>
</dbReference>
<feature type="transmembrane region" description="Helical" evidence="2">
    <location>
        <begin position="49"/>
        <end position="67"/>
    </location>
</feature>
<accession>A0ABU4T1J0</accession>
<evidence type="ECO:0000313" key="4">
    <source>
        <dbReference type="Proteomes" id="UP001285521"/>
    </source>
</evidence>
<evidence type="ECO:0000256" key="2">
    <source>
        <dbReference type="SAM" id="Phobius"/>
    </source>
</evidence>
<dbReference type="RefSeq" id="WP_319967078.1">
    <property type="nucleotide sequence ID" value="NZ_JAXAVW010000013.1"/>
</dbReference>
<dbReference type="Proteomes" id="UP001285521">
    <property type="component" value="Unassembled WGS sequence"/>
</dbReference>
<comment type="caution">
    <text evidence="3">The sequence shown here is derived from an EMBL/GenBank/DDBJ whole genome shotgun (WGS) entry which is preliminary data.</text>
</comment>
<proteinExistence type="predicted"/>
<feature type="transmembrane region" description="Helical" evidence="2">
    <location>
        <begin position="88"/>
        <end position="106"/>
    </location>
</feature>
<sequence length="328" mass="36542">MSRRGGGGGCALLLFAVFFGLPLTMVLVAPAVAARIYVDDLPQQASYLHEWLWGSAAAVPLGMLAVRSAHKRGGRLRRSSLPKRWLGLLERALVLLAVLNVFTFVAMQPGEHVINDGLTLFGGAALAGLAVLFVMRLWDRRERRVTVQEVRAAAAEADRALQRVRSENARVRRQAEQVQARLVKLQARGPARGADVEFHSLRVFHRESYQCADTAHIAYHSAQTSMRTMSSLVRRARRAPLQLTVSKRARAEMRAAADHLASSHGELRSQVDQGLDMVRSLNANTSELKHEIRDSCGRQGQEWFEALEERIEQAREERRVVNRFGGGQ</sequence>
<keyword evidence="2" id="KW-1133">Transmembrane helix</keyword>
<reference evidence="3 4" key="2">
    <citation type="submission" date="2023-11" db="EMBL/GenBank/DDBJ databases">
        <authorList>
            <person name="Lara A.C."/>
            <person name="Chronakova A."/>
        </authorList>
    </citation>
    <scope>NUCLEOTIDE SEQUENCE [LARGE SCALE GENOMIC DNA]</scope>
    <source>
        <strain evidence="3 4">BCCO 10_0856</strain>
    </source>
</reference>
<keyword evidence="4" id="KW-1185">Reference proteome</keyword>
<organism evidence="3 4">
    <name type="scientific">Lentzea miocenica</name>
    <dbReference type="NCBI Taxonomy" id="3095431"/>
    <lineage>
        <taxon>Bacteria</taxon>
        <taxon>Bacillati</taxon>
        <taxon>Actinomycetota</taxon>
        <taxon>Actinomycetes</taxon>
        <taxon>Pseudonocardiales</taxon>
        <taxon>Pseudonocardiaceae</taxon>
        <taxon>Lentzea</taxon>
    </lineage>
</organism>
<evidence type="ECO:0000313" key="3">
    <source>
        <dbReference type="EMBL" id="MDX8032025.1"/>
    </source>
</evidence>
<name>A0ABU4T1J0_9PSEU</name>
<protein>
    <submittedName>
        <fullName evidence="3">Uncharacterized protein</fullName>
    </submittedName>
</protein>
<reference evidence="3 4" key="1">
    <citation type="submission" date="2023-11" db="EMBL/GenBank/DDBJ databases">
        <title>Lentzea sokolovensis, sp. nov., Lentzea kristufkii, sp. nov., and Lentzea miocenensis, sp. nov., rare actinobacteria from Sokolov Coal Basin, Miocene lacustrine sediment, Czech Republic.</title>
        <authorList>
            <person name="Lara A."/>
            <person name="Kotroba L."/>
            <person name="Nouioui I."/>
            <person name="Neumann-Schaal M."/>
            <person name="Mast Y."/>
            <person name="Chronakova A."/>
        </authorList>
    </citation>
    <scope>NUCLEOTIDE SEQUENCE [LARGE SCALE GENOMIC DNA]</scope>
    <source>
        <strain evidence="3 4">BCCO 10_0856</strain>
    </source>
</reference>
<feature type="transmembrane region" description="Helical" evidence="2">
    <location>
        <begin position="118"/>
        <end position="138"/>
    </location>
</feature>
<keyword evidence="1" id="KW-0175">Coiled coil</keyword>